<sequence length="178" mass="20827">KMPKIPSSGKLKRKVKTTAAEKVDEPRRSKRISERKLNKKNDEKTSEDELFEEMLGDPFENDKDFSELVADLPECQTDVKEYDRKDEDLETKVWAPLSETDEEWFPFYIFMARSALTFAQQRQHGTLPTEAMKNACFGYADHYIRDVLHESNYKPDVALKTLITREVPSKIFEDWSVL</sequence>
<organism evidence="4 5">
    <name type="scientific">Heterotrigona itama</name>
    <dbReference type="NCBI Taxonomy" id="395501"/>
    <lineage>
        <taxon>Eukaryota</taxon>
        <taxon>Metazoa</taxon>
        <taxon>Ecdysozoa</taxon>
        <taxon>Arthropoda</taxon>
        <taxon>Hexapoda</taxon>
        <taxon>Insecta</taxon>
        <taxon>Pterygota</taxon>
        <taxon>Neoptera</taxon>
        <taxon>Endopterygota</taxon>
        <taxon>Hymenoptera</taxon>
        <taxon>Apocrita</taxon>
        <taxon>Aculeata</taxon>
        <taxon>Apoidea</taxon>
        <taxon>Anthophila</taxon>
        <taxon>Apidae</taxon>
        <taxon>Heterotrigona</taxon>
    </lineage>
</organism>
<reference evidence="4" key="1">
    <citation type="submission" date="2020-07" db="EMBL/GenBank/DDBJ databases">
        <authorList>
            <person name="Nazaruddin N."/>
        </authorList>
    </citation>
    <scope>NUCLEOTIDE SEQUENCE</scope>
</reference>
<evidence type="ECO:0000313" key="4">
    <source>
        <dbReference type="EMBL" id="CAD1478608.1"/>
    </source>
</evidence>
<dbReference type="OrthoDB" id="6147534at2759"/>
<feature type="domain" description="ELM2" evidence="3">
    <location>
        <begin position="52"/>
        <end position="166"/>
    </location>
</feature>
<evidence type="ECO:0000259" key="3">
    <source>
        <dbReference type="PROSITE" id="PS51156"/>
    </source>
</evidence>
<proteinExistence type="predicted"/>
<gene>
    <name evidence="4" type="ORF">MHI_LOCUS805465</name>
</gene>
<evidence type="ECO:0000256" key="2">
    <source>
        <dbReference type="SAM" id="MobiDB-lite"/>
    </source>
</evidence>
<accession>A0A6V7HGQ7</accession>
<dbReference type="Proteomes" id="UP000752696">
    <property type="component" value="Unassembled WGS sequence"/>
</dbReference>
<name>A0A6V7HGQ7_9HYME</name>
<evidence type="ECO:0000313" key="5">
    <source>
        <dbReference type="Proteomes" id="UP000752696"/>
    </source>
</evidence>
<feature type="non-terminal residue" evidence="4">
    <location>
        <position position="1"/>
    </location>
</feature>
<feature type="non-terminal residue" evidence="4">
    <location>
        <position position="178"/>
    </location>
</feature>
<dbReference type="EMBL" id="CAJDYZ010010889">
    <property type="protein sequence ID" value="CAD1478608.1"/>
    <property type="molecule type" value="Genomic_DNA"/>
</dbReference>
<dbReference type="AlphaFoldDB" id="A0A6V7HGQ7"/>
<feature type="region of interest" description="Disordered" evidence="2">
    <location>
        <begin position="1"/>
        <end position="49"/>
    </location>
</feature>
<dbReference type="Gene3D" id="4.10.1240.50">
    <property type="match status" value="1"/>
</dbReference>
<protein>
    <recommendedName>
        <fullName evidence="3">ELM2 domain-containing protein</fullName>
    </recommendedName>
</protein>
<dbReference type="InterPro" id="IPR000949">
    <property type="entry name" value="ELM2_dom"/>
</dbReference>
<feature type="compositionally biased region" description="Basic and acidic residues" evidence="2">
    <location>
        <begin position="19"/>
        <end position="44"/>
    </location>
</feature>
<keyword evidence="5" id="KW-1185">Reference proteome</keyword>
<dbReference type="PROSITE" id="PS51156">
    <property type="entry name" value="ELM2"/>
    <property type="match status" value="1"/>
</dbReference>
<evidence type="ECO:0000256" key="1">
    <source>
        <dbReference type="ARBA" id="ARBA00023242"/>
    </source>
</evidence>
<comment type="caution">
    <text evidence="4">The sequence shown here is derived from an EMBL/GenBank/DDBJ whole genome shotgun (WGS) entry which is preliminary data.</text>
</comment>
<keyword evidence="1" id="KW-0539">Nucleus</keyword>